<dbReference type="Proteomes" id="UP000662637">
    <property type="component" value="Unassembled WGS sequence"/>
</dbReference>
<evidence type="ECO:0000313" key="3">
    <source>
        <dbReference type="Proteomes" id="UP000335636"/>
    </source>
</evidence>
<sequence>MLPATPQRLEVGRSCPRDWRTEQVTGVLRGGTGVQVQTLPLNGHAIEGRPRPLYRPHLQEEGVAEAHGVKNTEQLLFDSHHIKPFYKLIALEMRNCWQIQTVTSVKCQSSPPTQG</sequence>
<evidence type="ECO:0000313" key="1">
    <source>
        <dbReference type="EMBL" id="KAF7467901.1"/>
    </source>
</evidence>
<keyword evidence="3" id="KW-1185">Reference proteome</keyword>
<accession>A0A5E4A4V0</accession>
<gene>
    <name evidence="1" type="ORF">GHT09_000532</name>
    <name evidence="2" type="ORF">MONAX_5E033490</name>
</gene>
<protein>
    <submittedName>
        <fullName evidence="2">Uncharacterized protein</fullName>
    </submittedName>
</protein>
<proteinExistence type="predicted"/>
<evidence type="ECO:0000313" key="2">
    <source>
        <dbReference type="EMBL" id="VTJ52134.1"/>
    </source>
</evidence>
<name>A0A5E4A4V0_MARMO</name>
<dbReference type="EMBL" id="WJEC01007790">
    <property type="protein sequence ID" value="KAF7467901.1"/>
    <property type="molecule type" value="Genomic_DNA"/>
</dbReference>
<dbReference type="EMBL" id="CABDUW010000014">
    <property type="protein sequence ID" value="VTJ52134.1"/>
    <property type="molecule type" value="Genomic_DNA"/>
</dbReference>
<dbReference type="AlphaFoldDB" id="A0A5E4A4V0"/>
<reference evidence="1" key="2">
    <citation type="submission" date="2020-08" db="EMBL/GenBank/DDBJ databases">
        <authorList>
            <person name="Shumante A."/>
            <person name="Zimin A.V."/>
            <person name="Puiu D."/>
            <person name="Salzberg S.L."/>
        </authorList>
    </citation>
    <scope>NUCLEOTIDE SEQUENCE</scope>
    <source>
        <strain evidence="1">WC2-LM</strain>
        <tissue evidence="1">Liver</tissue>
    </source>
</reference>
<organism evidence="2 3">
    <name type="scientific">Marmota monax</name>
    <name type="common">Woodchuck</name>
    <dbReference type="NCBI Taxonomy" id="9995"/>
    <lineage>
        <taxon>Eukaryota</taxon>
        <taxon>Metazoa</taxon>
        <taxon>Chordata</taxon>
        <taxon>Craniata</taxon>
        <taxon>Vertebrata</taxon>
        <taxon>Euteleostomi</taxon>
        <taxon>Mammalia</taxon>
        <taxon>Eutheria</taxon>
        <taxon>Euarchontoglires</taxon>
        <taxon>Glires</taxon>
        <taxon>Rodentia</taxon>
        <taxon>Sciuromorpha</taxon>
        <taxon>Sciuridae</taxon>
        <taxon>Xerinae</taxon>
        <taxon>Marmotini</taxon>
        <taxon>Marmota</taxon>
    </lineage>
</organism>
<dbReference type="Proteomes" id="UP000335636">
    <property type="component" value="Unassembled WGS sequence"/>
</dbReference>
<reference evidence="2 3" key="1">
    <citation type="submission" date="2019-04" db="EMBL/GenBank/DDBJ databases">
        <authorList>
            <person name="Alioto T."/>
            <person name="Alioto T."/>
        </authorList>
    </citation>
    <scope>NUCLEOTIDE SEQUENCE [LARGE SCALE GENOMIC DNA]</scope>
</reference>